<name>A0A1M6BLU0_9BACE</name>
<gene>
    <name evidence="3" type="ORF">SAMN05444350_10352</name>
</gene>
<dbReference type="eggNOG" id="ENOG5030Z2U">
    <property type="taxonomic scope" value="Bacteria"/>
</dbReference>
<feature type="compositionally biased region" description="Polar residues" evidence="1">
    <location>
        <begin position="552"/>
        <end position="569"/>
    </location>
</feature>
<feature type="compositionally biased region" description="Low complexity" evidence="1">
    <location>
        <begin position="606"/>
        <end position="630"/>
    </location>
</feature>
<feature type="transmembrane region" description="Helical" evidence="2">
    <location>
        <begin position="414"/>
        <end position="433"/>
    </location>
</feature>
<feature type="region of interest" description="Disordered" evidence="1">
    <location>
        <begin position="587"/>
        <end position="643"/>
    </location>
</feature>
<dbReference type="GeneID" id="92710871"/>
<keyword evidence="2" id="KW-0812">Transmembrane</keyword>
<keyword evidence="4" id="KW-1185">Reference proteome</keyword>
<dbReference type="EMBL" id="FQZN01000003">
    <property type="protein sequence ID" value="SHI49617.1"/>
    <property type="molecule type" value="Genomic_DNA"/>
</dbReference>
<evidence type="ECO:0000313" key="3">
    <source>
        <dbReference type="EMBL" id="SHI49617.1"/>
    </source>
</evidence>
<evidence type="ECO:0000256" key="1">
    <source>
        <dbReference type="SAM" id="MobiDB-lite"/>
    </source>
</evidence>
<organism evidence="3 4">
    <name type="scientific">Bacteroides stercorirosoris</name>
    <dbReference type="NCBI Taxonomy" id="871324"/>
    <lineage>
        <taxon>Bacteria</taxon>
        <taxon>Pseudomonadati</taxon>
        <taxon>Bacteroidota</taxon>
        <taxon>Bacteroidia</taxon>
        <taxon>Bacteroidales</taxon>
        <taxon>Bacteroidaceae</taxon>
        <taxon>Bacteroides</taxon>
    </lineage>
</organism>
<accession>A0A1M6BLU0</accession>
<reference evidence="4" key="1">
    <citation type="submission" date="2016-11" db="EMBL/GenBank/DDBJ databases">
        <authorList>
            <person name="Varghese N."/>
            <person name="Submissions S."/>
        </authorList>
    </citation>
    <scope>NUCLEOTIDE SEQUENCE [LARGE SCALE GENOMIC DNA]</scope>
    <source>
        <strain evidence="4">DSM 26884</strain>
    </source>
</reference>
<feature type="region of interest" description="Disordered" evidence="1">
    <location>
        <begin position="552"/>
        <end position="575"/>
    </location>
</feature>
<proteinExistence type="predicted"/>
<protein>
    <submittedName>
        <fullName evidence="3">Uncharacterized protein</fullName>
    </submittedName>
</protein>
<dbReference type="Proteomes" id="UP000184192">
    <property type="component" value="Unassembled WGS sequence"/>
</dbReference>
<evidence type="ECO:0000256" key="2">
    <source>
        <dbReference type="SAM" id="Phobius"/>
    </source>
</evidence>
<dbReference type="AlphaFoldDB" id="A0A1M6BLU0"/>
<evidence type="ECO:0000313" key="4">
    <source>
        <dbReference type="Proteomes" id="UP000184192"/>
    </source>
</evidence>
<keyword evidence="2" id="KW-0472">Membrane</keyword>
<sequence>MNKLGFAIKLASQGAGNAIECNKGQWTNKVVDIREFLKLFNGLQGTDNIVTFMSFDEGGCFLTQLRAISGRVGDFLSGWIYIPNTIEASGEDVMNTYNYVRNILSQSNLNDYISDIESFFSKEYPKKDYAASYVPSSGEEFGVRFIDVYYSMKEILDTDRYQPYYSNFKAIFLLDKNSEVKIAKEQVSRFKDLTKITIEKTCIFKAPSPEEVRLLGRGTKIVFSTKQEFNSPVLTKKGDRIQLFALRDGFEPVILPPITIQEDGQKCFIDPRTVKWKKRINPSMFTVYNRNHEKIEDVRISINGTDITNGQEVFLYEEDCRQATVKYSAPDYEPFEHKRNLLLNEICEIILNRKVKSYQTTIELANGKHAEMTLESKYLSSKYDSPLRGYEFEEENHGNKVLRMSSWFVWKQRLWGFFAALAVVMLIIAYAAFDAWLDTHHFKFGLPPWEEDRPAQQYNLEGSTETDDSIQNQADNQVESGQNGTADISLDAAIKYLDGNSTWTKSDMETYPDLIGLFEDMNTFDLSSLLNDWYDKLSKSQQFKKVCESANKTLSNGWNPKQGSHNPTYNKPDDEQISLTNYINWLDRDQTPKPSSNNGGFHPNVGANSGKNASKSGSTSGKSGASPAKKGTGKSEKTTNGGL</sequence>
<dbReference type="RefSeq" id="WP_025830764.1">
    <property type="nucleotide sequence ID" value="NZ_FQZN01000003.1"/>
</dbReference>
<keyword evidence="2" id="KW-1133">Transmembrane helix</keyword>